<feature type="compositionally biased region" description="Acidic residues" evidence="1">
    <location>
        <begin position="661"/>
        <end position="673"/>
    </location>
</feature>
<feature type="compositionally biased region" description="Basic and acidic residues" evidence="1">
    <location>
        <begin position="903"/>
        <end position="922"/>
    </location>
</feature>
<dbReference type="EnsemblProtists" id="PYU1_T013998">
    <property type="protein sequence ID" value="PYU1_T013998"/>
    <property type="gene ID" value="PYU1_G013969"/>
</dbReference>
<dbReference type="AlphaFoldDB" id="K3X9U9"/>
<keyword evidence="3" id="KW-1185">Reference proteome</keyword>
<feature type="region of interest" description="Disordered" evidence="1">
    <location>
        <begin position="903"/>
        <end position="924"/>
    </location>
</feature>
<evidence type="ECO:0000313" key="3">
    <source>
        <dbReference type="Proteomes" id="UP000019132"/>
    </source>
</evidence>
<protein>
    <submittedName>
        <fullName evidence="2">Uncharacterized protein</fullName>
    </submittedName>
</protein>
<feature type="compositionally biased region" description="Polar residues" evidence="1">
    <location>
        <begin position="985"/>
        <end position="1000"/>
    </location>
</feature>
<proteinExistence type="predicted"/>
<sequence length="1158" mass="125871">MAFLNGANDEPSRPTTAQSKGRLVLQVTDFLLANKVAVVSIHEIQHAGQGSSSPGTTARPTSVLRTESSTSDSENPAAAEVTGFYVTAMDEVENEYALYISRQKAEYLYRVECENAVAISDNGAPVAPLSLDKSSITLEDMATSILAHLDIIGNRHRDIGKLTCREPQAPVMKKARVMSPAKNASAKHKNAHFLQAKRQDQRAARSLQTAVRTMEAIASAHQRGSGGGKTTEEEELSPRTRKARKSSEYRLLSRMAAADSKTIWKSELESIHDDPSFRAIMEGICKDDFVTSRPIAMLDPIHSNGNKHVSSTAIHRRALPEKKTKHKELQERREKGRNARLHITRATSSSALHDIAASVVVAEPATTASTLEEFNSSNSSQRSLAVAPSSQRLLLATMNSIRGINALTGNMYSMKALEVEEQQQEQETFLRKRSISSSQKRVLKADSLFNEMPGMGVEITNERPVNRGSLSLLGSARGDDLMREVKLHVQENARRSSLVRDENGNLRRRSSLMCSTSRKMSLPFVDDAGGTLATSASAPELSRKEEDTELENQMEARSPRLKKIPTPRRVGSADNTPRQSACDQADDVNPSLFVTTGAVSSDSLSPRAASSTERAALGCDLADSVPLSPRYEPDGLALGTATPRSSRIGSTATASHIIEIQESESEQYNDSVGEEGHDDNTVSSELNGAQQAPTMCAIQSAMSAAVASPRQACWGDESLNEEGLLSTPLSPRILPCVEPTLTQQQTPRGLVEVPHLYRKSGALELRTRSLDQFPAKSSVTSELFQRAGEEILFDGQQDLRTKSLDRVDAISTASFHPSHTEDASNNVEDTAASATLILSQERVDWVNARPAEDESADVATHDDESECEINRGSENVSVAAMERTGLELVDETQDDLHDVHNEHYDEQEGHQSNKQQNDEYKVQADQQMDQEALTNEVVLGDDSPLSSAKNVFSLSETQISNAHIMTEPMRKKSTAAGMGARRSSTKSSSANITALQSLPRDSSKSPSKKSKYAANSSAKVSSSGNKRLSEHRKSSLVIPAAFHEVKDAGLNGFAFSASRKSIVKATTSHHISGDQPDIAENGSKGKASRSAAGHTKCASSSSSLPPSTAFLDIPSAYHKKWGKWLNGRFIVDKISCLQLEELVLRDPQNERHLVKLGL</sequence>
<reference evidence="3" key="1">
    <citation type="journal article" date="2010" name="Genome Biol.">
        <title>Genome sequence of the necrotrophic plant pathogen Pythium ultimum reveals original pathogenicity mechanisms and effector repertoire.</title>
        <authorList>
            <person name="Levesque C.A."/>
            <person name="Brouwer H."/>
            <person name="Cano L."/>
            <person name="Hamilton J.P."/>
            <person name="Holt C."/>
            <person name="Huitema E."/>
            <person name="Raffaele S."/>
            <person name="Robideau G.P."/>
            <person name="Thines M."/>
            <person name="Win J."/>
            <person name="Zerillo M.M."/>
            <person name="Beakes G.W."/>
            <person name="Boore J.L."/>
            <person name="Busam D."/>
            <person name="Dumas B."/>
            <person name="Ferriera S."/>
            <person name="Fuerstenberg S.I."/>
            <person name="Gachon C.M."/>
            <person name="Gaulin E."/>
            <person name="Govers F."/>
            <person name="Grenville-Briggs L."/>
            <person name="Horner N."/>
            <person name="Hostetler J."/>
            <person name="Jiang R.H."/>
            <person name="Johnson J."/>
            <person name="Krajaejun T."/>
            <person name="Lin H."/>
            <person name="Meijer H.J."/>
            <person name="Moore B."/>
            <person name="Morris P."/>
            <person name="Phuntmart V."/>
            <person name="Puiu D."/>
            <person name="Shetty J."/>
            <person name="Stajich J.E."/>
            <person name="Tripathy S."/>
            <person name="Wawra S."/>
            <person name="van West P."/>
            <person name="Whitty B.R."/>
            <person name="Coutinho P.M."/>
            <person name="Henrissat B."/>
            <person name="Martin F."/>
            <person name="Thomas P.D."/>
            <person name="Tyler B.M."/>
            <person name="De Vries R.P."/>
            <person name="Kamoun S."/>
            <person name="Yandell M."/>
            <person name="Tisserat N."/>
            <person name="Buell C.R."/>
        </authorList>
    </citation>
    <scope>NUCLEOTIDE SEQUENCE</scope>
    <source>
        <strain evidence="3">DAOM:BR144</strain>
    </source>
</reference>
<feature type="region of interest" description="Disordered" evidence="1">
    <location>
        <begin position="523"/>
        <end position="588"/>
    </location>
</feature>
<dbReference type="eggNOG" id="ENOG502S0V4">
    <property type="taxonomic scope" value="Eukaryota"/>
</dbReference>
<feature type="compositionally biased region" description="Polar residues" evidence="1">
    <location>
        <begin position="48"/>
        <end position="74"/>
    </location>
</feature>
<dbReference type="Proteomes" id="UP000019132">
    <property type="component" value="Unassembled WGS sequence"/>
</dbReference>
<feature type="region of interest" description="Disordered" evidence="1">
    <location>
        <begin position="661"/>
        <end position="685"/>
    </location>
</feature>
<evidence type="ECO:0000256" key="1">
    <source>
        <dbReference type="SAM" id="MobiDB-lite"/>
    </source>
</evidence>
<reference evidence="2" key="3">
    <citation type="submission" date="2015-02" db="UniProtKB">
        <authorList>
            <consortium name="EnsemblProtists"/>
        </authorList>
    </citation>
    <scope>IDENTIFICATION</scope>
    <source>
        <strain evidence="2">DAOM BR144</strain>
    </source>
</reference>
<dbReference type="VEuPathDB" id="FungiDB:PYU1_G013969"/>
<name>K3X9U9_GLOUD</name>
<feature type="region of interest" description="Disordered" evidence="1">
    <location>
        <begin position="965"/>
        <end position="1032"/>
    </location>
</feature>
<dbReference type="EMBL" id="GL376616">
    <property type="status" value="NOT_ANNOTATED_CDS"/>
    <property type="molecule type" value="Genomic_DNA"/>
</dbReference>
<organism evidence="2 3">
    <name type="scientific">Globisporangium ultimum (strain ATCC 200006 / CBS 805.95 / DAOM BR144)</name>
    <name type="common">Pythium ultimum</name>
    <dbReference type="NCBI Taxonomy" id="431595"/>
    <lineage>
        <taxon>Eukaryota</taxon>
        <taxon>Sar</taxon>
        <taxon>Stramenopiles</taxon>
        <taxon>Oomycota</taxon>
        <taxon>Peronosporomycetes</taxon>
        <taxon>Pythiales</taxon>
        <taxon>Pythiaceae</taxon>
        <taxon>Globisporangium</taxon>
    </lineage>
</organism>
<feature type="compositionally biased region" description="Low complexity" evidence="1">
    <location>
        <begin position="1012"/>
        <end position="1023"/>
    </location>
</feature>
<feature type="compositionally biased region" description="Polar residues" evidence="1">
    <location>
        <begin position="573"/>
        <end position="582"/>
    </location>
</feature>
<reference evidence="3" key="2">
    <citation type="submission" date="2010-04" db="EMBL/GenBank/DDBJ databases">
        <authorList>
            <person name="Buell R."/>
            <person name="Hamilton J."/>
            <person name="Hostetler J."/>
        </authorList>
    </citation>
    <scope>NUCLEOTIDE SEQUENCE [LARGE SCALE GENOMIC DNA]</scope>
    <source>
        <strain evidence="3">DAOM:BR144</strain>
    </source>
</reference>
<dbReference type="InParanoid" id="K3X9U9"/>
<feature type="region of interest" description="Disordered" evidence="1">
    <location>
        <begin position="218"/>
        <end position="248"/>
    </location>
</feature>
<feature type="region of interest" description="Disordered" evidence="1">
    <location>
        <begin position="1066"/>
        <end position="1103"/>
    </location>
</feature>
<feature type="region of interest" description="Disordered" evidence="1">
    <location>
        <begin position="46"/>
        <end position="77"/>
    </location>
</feature>
<evidence type="ECO:0000313" key="2">
    <source>
        <dbReference type="EnsemblProtists" id="PYU1_T013998"/>
    </source>
</evidence>
<accession>K3X9U9</accession>
<dbReference type="HOGENOM" id="CLU_275659_0_0_1"/>